<evidence type="ECO:0000256" key="1">
    <source>
        <dbReference type="SAM" id="Phobius"/>
    </source>
</evidence>
<dbReference type="Proteomes" id="UP000320239">
    <property type="component" value="Unassembled WGS sequence"/>
</dbReference>
<sequence>MRAVDNLPLVLLAVAVATLIAAVILRAFDRKPRRHTCALCEQDGLPLTLGLCADCRTGVRP</sequence>
<comment type="caution">
    <text evidence="2">The sequence shown here is derived from an EMBL/GenBank/DDBJ whole genome shotgun (WGS) entry which is preliminary data.</text>
</comment>
<evidence type="ECO:0000313" key="2">
    <source>
        <dbReference type="EMBL" id="TWG20995.1"/>
    </source>
</evidence>
<keyword evidence="1" id="KW-0472">Membrane</keyword>
<feature type="transmembrane region" description="Helical" evidence="1">
    <location>
        <begin position="6"/>
        <end position="25"/>
    </location>
</feature>
<protein>
    <submittedName>
        <fullName evidence="2">Uncharacterized protein</fullName>
    </submittedName>
</protein>
<proteinExistence type="predicted"/>
<name>A0A561WAX2_ACTTI</name>
<organism evidence="2 3">
    <name type="scientific">Actinoplanes teichomyceticus</name>
    <dbReference type="NCBI Taxonomy" id="1867"/>
    <lineage>
        <taxon>Bacteria</taxon>
        <taxon>Bacillati</taxon>
        <taxon>Actinomycetota</taxon>
        <taxon>Actinomycetes</taxon>
        <taxon>Micromonosporales</taxon>
        <taxon>Micromonosporaceae</taxon>
        <taxon>Actinoplanes</taxon>
    </lineage>
</organism>
<dbReference type="EMBL" id="VIWY01000003">
    <property type="protein sequence ID" value="TWG20995.1"/>
    <property type="molecule type" value="Genomic_DNA"/>
</dbReference>
<dbReference type="AlphaFoldDB" id="A0A561WAX2"/>
<evidence type="ECO:0000313" key="3">
    <source>
        <dbReference type="Proteomes" id="UP000320239"/>
    </source>
</evidence>
<keyword evidence="1" id="KW-1133">Transmembrane helix</keyword>
<keyword evidence="1" id="KW-0812">Transmembrane</keyword>
<accession>A0A561WAX2</accession>
<gene>
    <name evidence="2" type="ORF">FHX34_103524</name>
</gene>
<keyword evidence="3" id="KW-1185">Reference proteome</keyword>
<reference evidence="2 3" key="1">
    <citation type="submission" date="2019-06" db="EMBL/GenBank/DDBJ databases">
        <title>Sequencing the genomes of 1000 actinobacteria strains.</title>
        <authorList>
            <person name="Klenk H.-P."/>
        </authorList>
    </citation>
    <scope>NUCLEOTIDE SEQUENCE [LARGE SCALE GENOMIC DNA]</scope>
    <source>
        <strain evidence="2 3">DSM 43866</strain>
    </source>
</reference>